<dbReference type="GO" id="GO:0005737">
    <property type="term" value="C:cytoplasm"/>
    <property type="evidence" value="ECO:0007669"/>
    <property type="project" value="UniProtKB-SubCell"/>
</dbReference>
<comment type="subcellular location">
    <subcellularLocation>
        <location evidence="13">Cytoplasm</location>
    </subcellularLocation>
</comment>
<evidence type="ECO:0000256" key="12">
    <source>
        <dbReference type="ARBA" id="ARBA00049515"/>
    </source>
</evidence>
<dbReference type="InterPro" id="IPR006195">
    <property type="entry name" value="aa-tRNA-synth_II"/>
</dbReference>
<dbReference type="GO" id="GO:0006435">
    <property type="term" value="P:threonyl-tRNA aminoacylation"/>
    <property type="evidence" value="ECO:0007669"/>
    <property type="project" value="UniProtKB-UniRule"/>
</dbReference>
<dbReference type="Gene3D" id="3.30.54.20">
    <property type="match status" value="1"/>
</dbReference>
<dbReference type="CDD" id="cd00771">
    <property type="entry name" value="ThrRS_core"/>
    <property type="match status" value="1"/>
</dbReference>
<evidence type="ECO:0000256" key="8">
    <source>
        <dbReference type="ARBA" id="ARBA00022840"/>
    </source>
</evidence>
<dbReference type="HAMAP" id="MF_00184">
    <property type="entry name" value="Thr_tRNA_synth"/>
    <property type="match status" value="1"/>
</dbReference>
<dbReference type="InterPro" id="IPR036621">
    <property type="entry name" value="Anticodon-bd_dom_sf"/>
</dbReference>
<evidence type="ECO:0000256" key="10">
    <source>
        <dbReference type="ARBA" id="ARBA00022917"/>
    </source>
</evidence>
<evidence type="ECO:0000259" key="14">
    <source>
        <dbReference type="PROSITE" id="PS50862"/>
    </source>
</evidence>
<dbReference type="Pfam" id="PF03129">
    <property type="entry name" value="HGTP_anticodon"/>
    <property type="match status" value="1"/>
</dbReference>
<comment type="similarity">
    <text evidence="1 13">Belongs to the class-II aminoacyl-tRNA synthetase family.</text>
</comment>
<dbReference type="NCBIfam" id="TIGR00418">
    <property type="entry name" value="thrS"/>
    <property type="match status" value="1"/>
</dbReference>
<feature type="binding site" evidence="13">
    <location>
        <position position="322"/>
    </location>
    <ligand>
        <name>Zn(2+)</name>
        <dbReference type="ChEBI" id="CHEBI:29105"/>
        <note>catalytic</note>
    </ligand>
</feature>
<keyword evidence="4 13" id="KW-0436">Ligase</keyword>
<dbReference type="STRING" id="1797259.A2989_03835"/>
<feature type="domain" description="Aminoacyl-transfer RNA synthetases class-II family profile" evidence="14">
    <location>
        <begin position="208"/>
        <end position="474"/>
    </location>
</feature>
<gene>
    <name evidence="13" type="primary">thrS</name>
    <name evidence="15" type="ORF">A2989_03835</name>
</gene>
<keyword evidence="3 13" id="KW-0820">tRNA-binding</keyword>
<dbReference type="AlphaFoldDB" id="A0A1F4ZC23"/>
<evidence type="ECO:0000256" key="9">
    <source>
        <dbReference type="ARBA" id="ARBA00022884"/>
    </source>
</evidence>
<reference evidence="15 16" key="1">
    <citation type="journal article" date="2016" name="Nat. Commun.">
        <title>Thousands of microbial genomes shed light on interconnected biogeochemical processes in an aquifer system.</title>
        <authorList>
            <person name="Anantharaman K."/>
            <person name="Brown C.T."/>
            <person name="Hug L.A."/>
            <person name="Sharon I."/>
            <person name="Castelle C.J."/>
            <person name="Probst A.J."/>
            <person name="Thomas B.C."/>
            <person name="Singh A."/>
            <person name="Wilkins M.J."/>
            <person name="Karaoz U."/>
            <person name="Brodie E.L."/>
            <person name="Williams K.H."/>
            <person name="Hubbard S.S."/>
            <person name="Banfield J.F."/>
        </authorList>
    </citation>
    <scope>NUCLEOTIDE SEQUENCE [LARGE SCALE GENOMIC DNA]</scope>
</reference>
<comment type="subunit">
    <text evidence="13">Homodimer.</text>
</comment>
<evidence type="ECO:0000313" key="15">
    <source>
        <dbReference type="EMBL" id="OGD03842.1"/>
    </source>
</evidence>
<dbReference type="PANTHER" id="PTHR11451">
    <property type="entry name" value="THREONINE-TRNA LIGASE"/>
    <property type="match status" value="1"/>
</dbReference>
<dbReference type="Gene3D" id="3.30.930.10">
    <property type="entry name" value="Bira Bifunctional Protein, Domain 2"/>
    <property type="match status" value="1"/>
</dbReference>
<dbReference type="GO" id="GO:0046872">
    <property type="term" value="F:metal ion binding"/>
    <property type="evidence" value="ECO:0007669"/>
    <property type="project" value="UniProtKB-KW"/>
</dbReference>
<dbReference type="InterPro" id="IPR012947">
    <property type="entry name" value="tRNA_SAD"/>
</dbReference>
<protein>
    <recommendedName>
        <fullName evidence="13">Threonine--tRNA ligase</fullName>
        <ecNumber evidence="13">6.1.1.3</ecNumber>
    </recommendedName>
    <alternativeName>
        <fullName evidence="13">Threonyl-tRNA synthetase</fullName>
        <shortName evidence="13">ThrRS</shortName>
    </alternativeName>
</protein>
<evidence type="ECO:0000256" key="3">
    <source>
        <dbReference type="ARBA" id="ARBA00022555"/>
    </source>
</evidence>
<dbReference type="InterPro" id="IPR047246">
    <property type="entry name" value="ThrRS_anticodon"/>
</dbReference>
<keyword evidence="6 13" id="KW-0547">Nucleotide-binding</keyword>
<dbReference type="CDD" id="cd00860">
    <property type="entry name" value="ThrRS_anticodon"/>
    <property type="match status" value="1"/>
</dbReference>
<evidence type="ECO:0000256" key="11">
    <source>
        <dbReference type="ARBA" id="ARBA00023146"/>
    </source>
</evidence>
<dbReference type="SUPFAM" id="SSF52954">
    <property type="entry name" value="Class II aaRS ABD-related"/>
    <property type="match status" value="1"/>
</dbReference>
<comment type="cofactor">
    <cofactor evidence="13">
        <name>Zn(2+)</name>
        <dbReference type="ChEBI" id="CHEBI:29105"/>
    </cofactor>
    <text evidence="13">Binds 1 zinc ion per subunit.</text>
</comment>
<dbReference type="PANTHER" id="PTHR11451:SF44">
    <property type="entry name" value="THREONINE--TRNA LIGASE, CHLOROPLASTIC_MITOCHONDRIAL 2"/>
    <property type="match status" value="1"/>
</dbReference>
<dbReference type="Gene3D" id="3.30.980.10">
    <property type="entry name" value="Threonyl-trna Synthetase, Chain A, domain 2"/>
    <property type="match status" value="1"/>
</dbReference>
<dbReference type="Pfam" id="PF07973">
    <property type="entry name" value="tRNA_SAD"/>
    <property type="match status" value="1"/>
</dbReference>
<keyword evidence="7 13" id="KW-0862">Zinc</keyword>
<dbReference type="SUPFAM" id="SSF55681">
    <property type="entry name" value="Class II aaRS and biotin synthetases"/>
    <property type="match status" value="1"/>
</dbReference>
<dbReference type="GO" id="GO:0005524">
    <property type="term" value="F:ATP binding"/>
    <property type="evidence" value="ECO:0007669"/>
    <property type="project" value="UniProtKB-UniRule"/>
</dbReference>
<dbReference type="GO" id="GO:0000049">
    <property type="term" value="F:tRNA binding"/>
    <property type="evidence" value="ECO:0007669"/>
    <property type="project" value="UniProtKB-KW"/>
</dbReference>
<keyword evidence="5 13" id="KW-0479">Metal-binding</keyword>
<dbReference type="FunFam" id="3.30.930.10:FF:000002">
    <property type="entry name" value="Threonine--tRNA ligase"/>
    <property type="match status" value="1"/>
</dbReference>
<feature type="binding site" evidence="13">
    <location>
        <position position="451"/>
    </location>
    <ligand>
        <name>Zn(2+)</name>
        <dbReference type="ChEBI" id="CHEBI:29105"/>
        <note>catalytic</note>
    </ligand>
</feature>
<dbReference type="PROSITE" id="PS50862">
    <property type="entry name" value="AA_TRNA_LIGASE_II"/>
    <property type="match status" value="1"/>
</dbReference>
<dbReference type="InterPro" id="IPR004154">
    <property type="entry name" value="Anticodon-bd"/>
</dbReference>
<comment type="caution">
    <text evidence="13">Lacks conserved residue(s) required for the propagation of feature annotation.</text>
</comment>
<dbReference type="EMBL" id="MEXN01000005">
    <property type="protein sequence ID" value="OGD03842.1"/>
    <property type="molecule type" value="Genomic_DNA"/>
</dbReference>
<comment type="caution">
    <text evidence="15">The sequence shown here is derived from an EMBL/GenBank/DDBJ whole genome shotgun (WGS) entry which is preliminary data.</text>
</comment>
<evidence type="ECO:0000256" key="2">
    <source>
        <dbReference type="ARBA" id="ARBA00022490"/>
    </source>
</evidence>
<feature type="binding site" evidence="13">
    <location>
        <position position="271"/>
    </location>
    <ligand>
        <name>Zn(2+)</name>
        <dbReference type="ChEBI" id="CHEBI:29105"/>
        <note>catalytic</note>
    </ligand>
</feature>
<evidence type="ECO:0000256" key="13">
    <source>
        <dbReference type="HAMAP-Rule" id="MF_00184"/>
    </source>
</evidence>
<accession>A0A1F4ZC23</accession>
<proteinExistence type="inferred from homology"/>
<evidence type="ECO:0000256" key="6">
    <source>
        <dbReference type="ARBA" id="ARBA00022741"/>
    </source>
</evidence>
<dbReference type="InterPro" id="IPR045864">
    <property type="entry name" value="aa-tRNA-synth_II/BPL/LPL"/>
</dbReference>
<dbReference type="InterPro" id="IPR002320">
    <property type="entry name" value="Thr-tRNA-ligase_IIa"/>
</dbReference>
<keyword evidence="2 13" id="KW-0963">Cytoplasm</keyword>
<dbReference type="FunFam" id="3.30.980.10:FF:000005">
    <property type="entry name" value="Threonyl-tRNA synthetase, mitochondrial"/>
    <property type="match status" value="1"/>
</dbReference>
<dbReference type="InterPro" id="IPR033728">
    <property type="entry name" value="ThrRS_core"/>
</dbReference>
<dbReference type="GO" id="GO:0004829">
    <property type="term" value="F:threonine-tRNA ligase activity"/>
    <property type="evidence" value="ECO:0007669"/>
    <property type="project" value="UniProtKB-UniRule"/>
</dbReference>
<dbReference type="PRINTS" id="PR01047">
    <property type="entry name" value="TRNASYNTHTHR"/>
</dbReference>
<dbReference type="Proteomes" id="UP000177080">
    <property type="component" value="Unassembled WGS sequence"/>
</dbReference>
<sequence>MPDQNLDNLRHSAAHLLAAAVMELYPKALRTIGPAIENGFYYDFDNLKISEADFPAIEAKMHQLSPTWKSFERIETAPEDAKKKFSDNPYKLELINEFTDQPITIYKSGSFEDLCRGGHIDLVSQSLNHFKLLSIAGAYWRGDEKNKMLTRIYGTIFPTKDELDKYLWQQEEAKKRDHRKIGIQLGLWTFSDYVGGGLPLFTPKGALIRQLINEFVEELQSKQDITQVWTPQIAKAELFKISGHYDKYRENLFSVRSNYSNEEFFLKPMNCPQHTQIYASQSRSYRDLPIRLADFAMLYRDEKPGELIGLTRTRSFSQDDCHIFCRPDQVEEEMNKALDMTKQIMETYGFKYKYRLSLHDPQHPEKYLGDAETWAKSEKLSEKILEDRGMEYFPGVGEAAFYAPKLDLIATDSLGREWQLSTLQIDFFMPQRFGLSYIDEKGQKQTPVMLHRAISGSPERLMAILIEHYAGAFPTWLAPIQVVVLPISDKHLDYAKKVEAELKSQNIRVELNDKSEPLNARVRDAEMQKISYILVVGDRESEAKSVSVRRHSSKESQSLSLSQFSSSISEEISSRTSTTTTTTTTPNV</sequence>
<evidence type="ECO:0000256" key="7">
    <source>
        <dbReference type="ARBA" id="ARBA00022833"/>
    </source>
</evidence>
<evidence type="ECO:0000256" key="1">
    <source>
        <dbReference type="ARBA" id="ARBA00008226"/>
    </source>
</evidence>
<dbReference type="SUPFAM" id="SSF55186">
    <property type="entry name" value="ThrRS/AlaRS common domain"/>
    <property type="match status" value="1"/>
</dbReference>
<organism evidence="15 16">
    <name type="scientific">Candidatus Amesbacteria bacterium RIFCSPLOWO2_01_FULL_48_25</name>
    <dbReference type="NCBI Taxonomy" id="1797259"/>
    <lineage>
        <taxon>Bacteria</taxon>
        <taxon>Candidatus Amesiibacteriota</taxon>
    </lineage>
</organism>
<dbReference type="Pfam" id="PF00587">
    <property type="entry name" value="tRNA-synt_2b"/>
    <property type="match status" value="1"/>
</dbReference>
<name>A0A1F4ZC23_9BACT</name>
<dbReference type="SMART" id="SM00863">
    <property type="entry name" value="tRNA_SAD"/>
    <property type="match status" value="1"/>
</dbReference>
<dbReference type="EC" id="6.1.1.3" evidence="13"/>
<dbReference type="InterPro" id="IPR018163">
    <property type="entry name" value="Thr/Ala-tRNA-synth_IIc_edit"/>
</dbReference>
<comment type="catalytic activity">
    <reaction evidence="12 13">
        <text>tRNA(Thr) + L-threonine + ATP = L-threonyl-tRNA(Thr) + AMP + diphosphate + H(+)</text>
        <dbReference type="Rhea" id="RHEA:24624"/>
        <dbReference type="Rhea" id="RHEA-COMP:9670"/>
        <dbReference type="Rhea" id="RHEA-COMP:9704"/>
        <dbReference type="ChEBI" id="CHEBI:15378"/>
        <dbReference type="ChEBI" id="CHEBI:30616"/>
        <dbReference type="ChEBI" id="CHEBI:33019"/>
        <dbReference type="ChEBI" id="CHEBI:57926"/>
        <dbReference type="ChEBI" id="CHEBI:78442"/>
        <dbReference type="ChEBI" id="CHEBI:78534"/>
        <dbReference type="ChEBI" id="CHEBI:456215"/>
        <dbReference type="EC" id="6.1.1.3"/>
    </reaction>
</comment>
<evidence type="ECO:0000256" key="5">
    <source>
        <dbReference type="ARBA" id="ARBA00022723"/>
    </source>
</evidence>
<dbReference type="FunFam" id="3.40.50.800:FF:000001">
    <property type="entry name" value="Threonine--tRNA ligase"/>
    <property type="match status" value="1"/>
</dbReference>
<keyword evidence="8 13" id="KW-0067">ATP-binding</keyword>
<dbReference type="Gene3D" id="3.40.50.800">
    <property type="entry name" value="Anticodon-binding domain"/>
    <property type="match status" value="1"/>
</dbReference>
<keyword evidence="11 13" id="KW-0030">Aminoacyl-tRNA synthetase</keyword>
<evidence type="ECO:0000256" key="4">
    <source>
        <dbReference type="ARBA" id="ARBA00022598"/>
    </source>
</evidence>
<keyword evidence="10 13" id="KW-0648">Protein biosynthesis</keyword>
<evidence type="ECO:0000313" key="16">
    <source>
        <dbReference type="Proteomes" id="UP000177080"/>
    </source>
</evidence>
<keyword evidence="9 13" id="KW-0694">RNA-binding</keyword>
<dbReference type="InterPro" id="IPR002314">
    <property type="entry name" value="aa-tRNA-synt_IIb"/>
</dbReference>